<evidence type="ECO:0000313" key="2">
    <source>
        <dbReference type="EMBL" id="SDZ92761.1"/>
    </source>
</evidence>
<keyword evidence="3" id="KW-1185">Reference proteome</keyword>
<protein>
    <submittedName>
        <fullName evidence="2">Uncharacterized protein</fullName>
    </submittedName>
</protein>
<evidence type="ECO:0000256" key="1">
    <source>
        <dbReference type="SAM" id="MobiDB-lite"/>
    </source>
</evidence>
<reference evidence="2 3" key="1">
    <citation type="submission" date="2016-10" db="EMBL/GenBank/DDBJ databases">
        <authorList>
            <person name="de Groot N.N."/>
        </authorList>
    </citation>
    <scope>NUCLEOTIDE SEQUENCE [LARGE SCALE GENOMIC DNA]</scope>
    <source>
        <strain evidence="2 3">CGMCC 1.8712</strain>
    </source>
</reference>
<organism evidence="2 3">
    <name type="scientific">Haloplanus vescus</name>
    <dbReference type="NCBI Taxonomy" id="555874"/>
    <lineage>
        <taxon>Archaea</taxon>
        <taxon>Methanobacteriati</taxon>
        <taxon>Methanobacteriota</taxon>
        <taxon>Stenosarchaea group</taxon>
        <taxon>Halobacteria</taxon>
        <taxon>Halobacteriales</taxon>
        <taxon>Haloferacaceae</taxon>
        <taxon>Haloplanus</taxon>
    </lineage>
</organism>
<feature type="compositionally biased region" description="Polar residues" evidence="1">
    <location>
        <begin position="232"/>
        <end position="241"/>
    </location>
</feature>
<sequence length="424" mass="49069">MKPNLDNLAGEDINTIVGKLVDFVTRTGEEISEEKRNKTTKTPELKFFIARSHAYQLGSLEDIVETQLRDESLNDYEYNFFENHLFKEQKLNENISYVRISTPEYDRHDDFIFYLEDDYLRVFTVERRHWTKRTVEKLIRYLPSLDRIFLSSEDLVDIVNGVDGDVDGFTAKYDTVFDDRDMSIQLHGGEERYLEDLEADYGVQPTRLEFSKTNSPRIEGTANRDGYGSIPRVQQSEPGFGNDTTIELTNQYVQKDQENFEVEYAPRKLSYTDEQAIADLSDFDVEESKDVPTPVDDDTPDSVAADGGFSIEGYTTVELVEHIPNKKTDPDQESPSFEQLVEGLRENILDKKRRYDFSEWEEGNFFVFDGERNEPFEITINETNILLHAKATTTAASLSDFYSIIHNELSTNYQVRKHSEKISI</sequence>
<dbReference type="Proteomes" id="UP000236755">
    <property type="component" value="Unassembled WGS sequence"/>
</dbReference>
<dbReference type="EMBL" id="FNQT01000001">
    <property type="protein sequence ID" value="SDZ92761.1"/>
    <property type="molecule type" value="Genomic_DNA"/>
</dbReference>
<feature type="region of interest" description="Disordered" evidence="1">
    <location>
        <begin position="216"/>
        <end position="241"/>
    </location>
</feature>
<dbReference type="RefSeq" id="WP_092632995.1">
    <property type="nucleotide sequence ID" value="NZ_FNQT01000001.1"/>
</dbReference>
<evidence type="ECO:0000313" key="3">
    <source>
        <dbReference type="Proteomes" id="UP000236755"/>
    </source>
</evidence>
<dbReference type="OrthoDB" id="321791at2157"/>
<proteinExistence type="predicted"/>
<dbReference type="STRING" id="555874.SAMN04488065_1268"/>
<dbReference type="AlphaFoldDB" id="A0A1H3X199"/>
<name>A0A1H3X199_9EURY</name>
<accession>A0A1H3X199</accession>
<gene>
    <name evidence="2" type="ORF">SAMN04488065_1268</name>
</gene>